<accession>A0A5C1Q009</accession>
<dbReference type="SMART" id="SM00283">
    <property type="entry name" value="MA"/>
    <property type="match status" value="1"/>
</dbReference>
<sequence>MTTAAESPARVEKAAAGRVGALAELVARVHRWLAEQPAGLWGPGIRLLRNLSLARKTVLVGTLLLLPGVMLMQDAVQLWRGHLAEVRRAVEGQTRYQAVVDLNLLIGRLARETFWREQSMPHGDLAALRRQEAEAFARLQQQLDRLPEAAPDRVSALSAARKRLLARHELMLARLDSTDPAQRWQALFDCVAELEVLRGVLVTDWSHAVDTDVGSKMLRTGLVDPQFQMLMQMQRLAGKGFLQMNAATEVRQNEMLLLQGRVEMLSDQARPAVSQALLMQLLDVDAVQRDLGSIRDLLAMTLRLTGQDRSAVDVAAYTRLAVTAIEASARLQHMALERIGTRMKAREAVLVDRLGVRLALLGVLALVGLYLLVCLYRVMSGGLNTLCRHLDRIGQGDLSARPRGWGRDEIGHALNTLGRANASISSLFEAVQHGVAAVTHASREVAVGNTGLSGRTGEVRDALSKVVERAQRFSGAMDACAHQVDEAAEHVRTMRTEAQRSRKAMEGLRESMQSLQVKSREIVHIVGLVEAVAFQTKLLSLNASVEAARAGSASRGFSVVAQEVRSLAQRSEDAAAKIRAIVEVSAAEIEQGSVMTDRASRAVGRTGDEIQAVDRIMGSLVQVTLDSREQSQQVLDIVHQVDASVQGNVALVAQLSEASGACATRVMRSSARSGTSWCAEHRGCTRTYKWEGAGWNRSEAAGCCSPACA</sequence>
<keyword evidence="4" id="KW-0472">Membrane</keyword>
<gene>
    <name evidence="7" type="ORF">EWH46_05450</name>
</gene>
<proteinExistence type="inferred from homology"/>
<dbReference type="Gene3D" id="1.10.287.950">
    <property type="entry name" value="Methyl-accepting chemotaxis protein"/>
    <property type="match status" value="1"/>
</dbReference>
<keyword evidence="3" id="KW-0807">Transducer</keyword>
<keyword evidence="1" id="KW-0145">Chemotaxis</keyword>
<evidence type="ECO:0000256" key="3">
    <source>
        <dbReference type="PROSITE-ProRule" id="PRU00284"/>
    </source>
</evidence>
<dbReference type="PROSITE" id="PS50885">
    <property type="entry name" value="HAMP"/>
    <property type="match status" value="1"/>
</dbReference>
<protein>
    <submittedName>
        <fullName evidence="7">Methyl-accepting chemotaxis protein</fullName>
    </submittedName>
</protein>
<dbReference type="InterPro" id="IPR004089">
    <property type="entry name" value="MCPsignal_dom"/>
</dbReference>
<dbReference type="PROSITE" id="PS50111">
    <property type="entry name" value="CHEMOTAXIS_TRANSDUC_2"/>
    <property type="match status" value="1"/>
</dbReference>
<dbReference type="InterPro" id="IPR003660">
    <property type="entry name" value="HAMP_dom"/>
</dbReference>
<dbReference type="EMBL" id="CP035708">
    <property type="protein sequence ID" value="QEN00280.1"/>
    <property type="molecule type" value="Genomic_DNA"/>
</dbReference>
<dbReference type="Pfam" id="PF00015">
    <property type="entry name" value="MCPsignal"/>
    <property type="match status" value="1"/>
</dbReference>
<evidence type="ECO:0000256" key="2">
    <source>
        <dbReference type="ARBA" id="ARBA00029447"/>
    </source>
</evidence>
<dbReference type="OrthoDB" id="9763018at2"/>
<dbReference type="PRINTS" id="PR00260">
    <property type="entry name" value="CHEMTRNSDUCR"/>
</dbReference>
<dbReference type="RefSeq" id="WP_149503021.1">
    <property type="nucleotide sequence ID" value="NZ_CP035708.1"/>
</dbReference>
<name>A0A5C1Q009_9BURK</name>
<dbReference type="KEGG" id="snn:EWH46_05450"/>
<feature type="domain" description="Methyl-accepting transducer" evidence="5">
    <location>
        <begin position="434"/>
        <end position="663"/>
    </location>
</feature>
<evidence type="ECO:0000313" key="8">
    <source>
        <dbReference type="Proteomes" id="UP000323522"/>
    </source>
</evidence>
<organism evidence="7 8">
    <name type="scientific">Sphaerotilus sulfidivorans</name>
    <dbReference type="NCBI Taxonomy" id="639200"/>
    <lineage>
        <taxon>Bacteria</taxon>
        <taxon>Pseudomonadati</taxon>
        <taxon>Pseudomonadota</taxon>
        <taxon>Betaproteobacteria</taxon>
        <taxon>Burkholderiales</taxon>
        <taxon>Sphaerotilaceae</taxon>
        <taxon>Sphaerotilus</taxon>
    </lineage>
</organism>
<evidence type="ECO:0000259" key="5">
    <source>
        <dbReference type="PROSITE" id="PS50111"/>
    </source>
</evidence>
<comment type="similarity">
    <text evidence="2">Belongs to the methyl-accepting chemotaxis (MCP) protein family.</text>
</comment>
<dbReference type="Proteomes" id="UP000323522">
    <property type="component" value="Chromosome"/>
</dbReference>
<keyword evidence="4" id="KW-0812">Transmembrane</keyword>
<feature type="domain" description="HAMP" evidence="6">
    <location>
        <begin position="377"/>
        <end position="429"/>
    </location>
</feature>
<dbReference type="InterPro" id="IPR051310">
    <property type="entry name" value="MCP_chemotaxis"/>
</dbReference>
<dbReference type="SUPFAM" id="SSF58104">
    <property type="entry name" value="Methyl-accepting chemotaxis protein (MCP) signaling domain"/>
    <property type="match status" value="1"/>
</dbReference>
<dbReference type="GO" id="GO:0007165">
    <property type="term" value="P:signal transduction"/>
    <property type="evidence" value="ECO:0007669"/>
    <property type="project" value="UniProtKB-KW"/>
</dbReference>
<dbReference type="GO" id="GO:0006935">
    <property type="term" value="P:chemotaxis"/>
    <property type="evidence" value="ECO:0007669"/>
    <property type="project" value="UniProtKB-KW"/>
</dbReference>
<feature type="transmembrane region" description="Helical" evidence="4">
    <location>
        <begin position="354"/>
        <end position="379"/>
    </location>
</feature>
<dbReference type="PANTHER" id="PTHR43531">
    <property type="entry name" value="PROTEIN ICFG"/>
    <property type="match status" value="1"/>
</dbReference>
<evidence type="ECO:0000313" key="7">
    <source>
        <dbReference type="EMBL" id="QEN00280.1"/>
    </source>
</evidence>
<keyword evidence="4" id="KW-1133">Transmembrane helix</keyword>
<reference evidence="7 8" key="1">
    <citation type="submission" date="2019-02" db="EMBL/GenBank/DDBJ databases">
        <title>Complete Genome Sequence and Methylome Analysis of Sphaerotilus natans subsp. sulfidivorans D-507.</title>
        <authorList>
            <person name="Fomenkov A."/>
            <person name="Gridneva E."/>
            <person name="Smolyakov D."/>
            <person name="Dubinina G."/>
            <person name="Vincze T."/>
            <person name="Grabovich M."/>
            <person name="Roberts R.J."/>
        </authorList>
    </citation>
    <scope>NUCLEOTIDE SEQUENCE [LARGE SCALE GENOMIC DNA]</scope>
    <source>
        <strain evidence="7 8">D-507</strain>
    </source>
</reference>
<dbReference type="InterPro" id="IPR004090">
    <property type="entry name" value="Chemotax_Me-accpt_rcpt"/>
</dbReference>
<dbReference type="GO" id="GO:0016020">
    <property type="term" value="C:membrane"/>
    <property type="evidence" value="ECO:0007669"/>
    <property type="project" value="InterPro"/>
</dbReference>
<dbReference type="PANTHER" id="PTHR43531:SF11">
    <property type="entry name" value="METHYL-ACCEPTING CHEMOTAXIS PROTEIN 3"/>
    <property type="match status" value="1"/>
</dbReference>
<dbReference type="GO" id="GO:0004888">
    <property type="term" value="F:transmembrane signaling receptor activity"/>
    <property type="evidence" value="ECO:0007669"/>
    <property type="project" value="InterPro"/>
</dbReference>
<evidence type="ECO:0000256" key="4">
    <source>
        <dbReference type="SAM" id="Phobius"/>
    </source>
</evidence>
<evidence type="ECO:0000259" key="6">
    <source>
        <dbReference type="PROSITE" id="PS50885"/>
    </source>
</evidence>
<dbReference type="AlphaFoldDB" id="A0A5C1Q009"/>
<evidence type="ECO:0000256" key="1">
    <source>
        <dbReference type="ARBA" id="ARBA00022500"/>
    </source>
</evidence>